<sequence>MAEWWEEIIFTPKAGGPFGERKEHIKNLPKTSVLWAVARLLDEETKWEQLEEPSDSRKSWTKEMNSLIAGVDHDTVTQLIKVLVNKVPHLYQSSGGRYPSDSIRYTGDDKKLEARLSRKLVMVLPENKEQTIKEGLQIKNMHSLRNGGVMVEAADEQTLRKIQTVSKIRSLGLKLEEPRRRR</sequence>
<reference evidence="1 2" key="1">
    <citation type="submission" date="2023-02" db="EMBL/GenBank/DDBJ databases">
        <title>LHISI_Scaffold_Assembly.</title>
        <authorList>
            <person name="Stuart O.P."/>
            <person name="Cleave R."/>
            <person name="Magrath M.J.L."/>
            <person name="Mikheyev A.S."/>
        </authorList>
    </citation>
    <scope>NUCLEOTIDE SEQUENCE [LARGE SCALE GENOMIC DNA]</scope>
    <source>
        <strain evidence="1">Daus_M_001</strain>
        <tissue evidence="1">Leg muscle</tissue>
    </source>
</reference>
<comment type="caution">
    <text evidence="1">The sequence shown here is derived from an EMBL/GenBank/DDBJ whole genome shotgun (WGS) entry which is preliminary data.</text>
</comment>
<gene>
    <name evidence="1" type="ORF">PR048_027007</name>
</gene>
<name>A0ABQ9GMX6_9NEOP</name>
<accession>A0ABQ9GMX6</accession>
<keyword evidence="2" id="KW-1185">Reference proteome</keyword>
<protein>
    <recommendedName>
        <fullName evidence="3">Gag protein</fullName>
    </recommendedName>
</protein>
<organism evidence="1 2">
    <name type="scientific">Dryococelus australis</name>
    <dbReference type="NCBI Taxonomy" id="614101"/>
    <lineage>
        <taxon>Eukaryota</taxon>
        <taxon>Metazoa</taxon>
        <taxon>Ecdysozoa</taxon>
        <taxon>Arthropoda</taxon>
        <taxon>Hexapoda</taxon>
        <taxon>Insecta</taxon>
        <taxon>Pterygota</taxon>
        <taxon>Neoptera</taxon>
        <taxon>Polyneoptera</taxon>
        <taxon>Phasmatodea</taxon>
        <taxon>Verophasmatodea</taxon>
        <taxon>Anareolatae</taxon>
        <taxon>Phasmatidae</taxon>
        <taxon>Eurycanthinae</taxon>
        <taxon>Dryococelus</taxon>
    </lineage>
</organism>
<evidence type="ECO:0000313" key="1">
    <source>
        <dbReference type="EMBL" id="KAJ8873371.1"/>
    </source>
</evidence>
<proteinExistence type="predicted"/>
<dbReference type="EMBL" id="JARBHB010000011">
    <property type="protein sequence ID" value="KAJ8873371.1"/>
    <property type="molecule type" value="Genomic_DNA"/>
</dbReference>
<dbReference type="Proteomes" id="UP001159363">
    <property type="component" value="Chromosome 10"/>
</dbReference>
<evidence type="ECO:0000313" key="2">
    <source>
        <dbReference type="Proteomes" id="UP001159363"/>
    </source>
</evidence>
<evidence type="ECO:0008006" key="3">
    <source>
        <dbReference type="Google" id="ProtNLM"/>
    </source>
</evidence>